<dbReference type="GO" id="GO:0006508">
    <property type="term" value="P:proteolysis"/>
    <property type="evidence" value="ECO:0007669"/>
    <property type="project" value="UniProtKB-KW"/>
</dbReference>
<evidence type="ECO:0000256" key="1">
    <source>
        <dbReference type="ARBA" id="ARBA00007261"/>
    </source>
</evidence>
<evidence type="ECO:0000259" key="9">
    <source>
        <dbReference type="Pfam" id="PF00675"/>
    </source>
</evidence>
<evidence type="ECO:0000256" key="2">
    <source>
        <dbReference type="ARBA" id="ARBA00022670"/>
    </source>
</evidence>
<reference evidence="11" key="1">
    <citation type="submission" date="2020-07" db="EMBL/GenBank/DDBJ databases">
        <title>Huge and variable diversity of episymbiotic CPR bacteria and DPANN archaea in groundwater ecosystems.</title>
        <authorList>
            <person name="He C.Y."/>
            <person name="Keren R."/>
            <person name="Whittaker M."/>
            <person name="Farag I.F."/>
            <person name="Doudna J."/>
            <person name="Cate J.H.D."/>
            <person name="Banfield J.F."/>
        </authorList>
    </citation>
    <scope>NUCLEOTIDE SEQUENCE</scope>
    <source>
        <strain evidence="11">NC_groundwater_1813_Pr3_B-0.1um_71_17</strain>
    </source>
</reference>
<feature type="signal peptide" evidence="8">
    <location>
        <begin position="1"/>
        <end position="28"/>
    </location>
</feature>
<name>A0A933W1H6_UNCEI</name>
<keyword evidence="4" id="KW-0378">Hydrolase</keyword>
<dbReference type="GO" id="GO:0004222">
    <property type="term" value="F:metalloendopeptidase activity"/>
    <property type="evidence" value="ECO:0007669"/>
    <property type="project" value="InterPro"/>
</dbReference>
<keyword evidence="5" id="KW-0862">Zinc</keyword>
<keyword evidence="2" id="KW-0645">Protease</keyword>
<dbReference type="EMBL" id="JACRIW010000041">
    <property type="protein sequence ID" value="MBI5169060.1"/>
    <property type="molecule type" value="Genomic_DNA"/>
</dbReference>
<feature type="domain" description="Peptidase M16 N-terminal" evidence="9">
    <location>
        <begin position="164"/>
        <end position="238"/>
    </location>
</feature>
<dbReference type="AlphaFoldDB" id="A0A933W1H6"/>
<evidence type="ECO:0000259" key="10">
    <source>
        <dbReference type="Pfam" id="PF05193"/>
    </source>
</evidence>
<sequence length="528" mass="57660">MFRSPTRATLPLALVMAGALTLAAAASAANAPTRRAAPAVRTGLESLEKQVQEFTLANGLRFLVVERHQAPVFSFFTVVNSGSANDAVGTTGIAHMMEHMAFKGTSQVGTTDYAAEKPLIAAEERAWEALLAERRKGAKADSARLASLEKAFADAQAASVRYVASNEFTQIVEQAGGQGVNAFTAEDITAYFYSLPSNRLEMWAALFSGAMVDPVFREFYKERDVVYEERRMRVESSPIGRLFYEFITTSFNAHPYGFGGIGYPSDLKTFSRTQGEEFFRRNYVAKNMTIALVGDVTLAEVKRLAEKYFGAISDAPAPPPLDTVEPKQIAERRVVIEDKAQPIVLVGWHIPAASDPSYAAYEAAADLLGGGRWSRLYKALVKDKKMAVQVGTGTGNPGERYPNLFTLFIVPASGQDPEKVEQEAYAVIEDVLGAHPFTQDELNGYKVRVRAQKIGSVEDNGELAGELAQAQALYGDWRDFFREQERVQSLRVEDLTGVLRESLVRSNRTVAMIKAPAATAAATPEGGR</sequence>
<dbReference type="InterPro" id="IPR011249">
    <property type="entry name" value="Metalloenz_LuxS/M16"/>
</dbReference>
<comment type="similarity">
    <text evidence="1 7">Belongs to the peptidase M16 family.</text>
</comment>
<evidence type="ECO:0000256" key="6">
    <source>
        <dbReference type="ARBA" id="ARBA00023049"/>
    </source>
</evidence>
<dbReference type="GO" id="GO:0046872">
    <property type="term" value="F:metal ion binding"/>
    <property type="evidence" value="ECO:0007669"/>
    <property type="project" value="UniProtKB-KW"/>
</dbReference>
<dbReference type="Proteomes" id="UP000696931">
    <property type="component" value="Unassembled WGS sequence"/>
</dbReference>
<feature type="chain" id="PRO_5037051067" evidence="8">
    <location>
        <begin position="29"/>
        <end position="528"/>
    </location>
</feature>
<dbReference type="InterPro" id="IPR011765">
    <property type="entry name" value="Pept_M16_N"/>
</dbReference>
<feature type="domain" description="Peptidase M16 N-terminal" evidence="9">
    <location>
        <begin position="67"/>
        <end position="113"/>
    </location>
</feature>
<keyword evidence="6" id="KW-0482">Metalloprotease</keyword>
<dbReference type="Pfam" id="PF05193">
    <property type="entry name" value="Peptidase_M16_C"/>
    <property type="match status" value="1"/>
</dbReference>
<dbReference type="InterPro" id="IPR007863">
    <property type="entry name" value="Peptidase_M16_C"/>
</dbReference>
<evidence type="ECO:0000313" key="11">
    <source>
        <dbReference type="EMBL" id="MBI5169060.1"/>
    </source>
</evidence>
<evidence type="ECO:0000256" key="8">
    <source>
        <dbReference type="SAM" id="SignalP"/>
    </source>
</evidence>
<feature type="domain" description="Peptidase M16 C-terminal" evidence="10">
    <location>
        <begin position="270"/>
        <end position="446"/>
    </location>
</feature>
<dbReference type="InterPro" id="IPR001431">
    <property type="entry name" value="Pept_M16_Zn_BS"/>
</dbReference>
<dbReference type="SUPFAM" id="SSF63411">
    <property type="entry name" value="LuxS/MPP-like metallohydrolase"/>
    <property type="match status" value="2"/>
</dbReference>
<evidence type="ECO:0000256" key="7">
    <source>
        <dbReference type="RuleBase" id="RU004447"/>
    </source>
</evidence>
<dbReference type="PANTHER" id="PTHR43690:SF17">
    <property type="entry name" value="PROTEIN YHJJ"/>
    <property type="match status" value="1"/>
</dbReference>
<comment type="caution">
    <text evidence="11">The sequence shown here is derived from an EMBL/GenBank/DDBJ whole genome shotgun (WGS) entry which is preliminary data.</text>
</comment>
<dbReference type="Gene3D" id="3.30.830.10">
    <property type="entry name" value="Metalloenzyme, LuxS/M16 peptidase-like"/>
    <property type="match status" value="3"/>
</dbReference>
<dbReference type="InterPro" id="IPR050626">
    <property type="entry name" value="Peptidase_M16"/>
</dbReference>
<evidence type="ECO:0000256" key="5">
    <source>
        <dbReference type="ARBA" id="ARBA00022833"/>
    </source>
</evidence>
<keyword evidence="8" id="KW-0732">Signal</keyword>
<organism evidence="11 12">
    <name type="scientific">Eiseniibacteriota bacterium</name>
    <dbReference type="NCBI Taxonomy" id="2212470"/>
    <lineage>
        <taxon>Bacteria</taxon>
        <taxon>Candidatus Eiseniibacteriota</taxon>
    </lineage>
</organism>
<keyword evidence="3" id="KW-0479">Metal-binding</keyword>
<dbReference type="Pfam" id="PF00675">
    <property type="entry name" value="Peptidase_M16"/>
    <property type="match status" value="2"/>
</dbReference>
<evidence type="ECO:0000256" key="3">
    <source>
        <dbReference type="ARBA" id="ARBA00022723"/>
    </source>
</evidence>
<gene>
    <name evidence="11" type="ORF">HZA61_06205</name>
</gene>
<evidence type="ECO:0000313" key="12">
    <source>
        <dbReference type="Proteomes" id="UP000696931"/>
    </source>
</evidence>
<accession>A0A933W1H6</accession>
<dbReference type="PANTHER" id="PTHR43690">
    <property type="entry name" value="NARDILYSIN"/>
    <property type="match status" value="1"/>
</dbReference>
<dbReference type="PROSITE" id="PS00143">
    <property type="entry name" value="INSULINASE"/>
    <property type="match status" value="1"/>
</dbReference>
<proteinExistence type="inferred from homology"/>
<evidence type="ECO:0000256" key="4">
    <source>
        <dbReference type="ARBA" id="ARBA00022801"/>
    </source>
</evidence>
<protein>
    <submittedName>
        <fullName evidence="11">Insulinase family protein</fullName>
    </submittedName>
</protein>